<name>A0A1H0MGB2_9ACTN</name>
<reference evidence="8 9" key="1">
    <citation type="submission" date="2016-10" db="EMBL/GenBank/DDBJ databases">
        <authorList>
            <person name="de Groot N.N."/>
        </authorList>
    </citation>
    <scope>NUCLEOTIDE SEQUENCE [LARGE SCALE GENOMIC DNA]</scope>
    <source>
        <strain evidence="9">P4-7,KCTC 19426,CECT 7604</strain>
    </source>
</reference>
<dbReference type="InterPro" id="IPR024320">
    <property type="entry name" value="LPG_synthase_C"/>
</dbReference>
<comment type="subcellular location">
    <subcellularLocation>
        <location evidence="1">Cell membrane</location>
        <topology evidence="1">Multi-pass membrane protein</topology>
    </subcellularLocation>
</comment>
<evidence type="ECO:0000256" key="6">
    <source>
        <dbReference type="SAM" id="Phobius"/>
    </source>
</evidence>
<dbReference type="GO" id="GO:0005886">
    <property type="term" value="C:plasma membrane"/>
    <property type="evidence" value="ECO:0007669"/>
    <property type="project" value="UniProtKB-SubCell"/>
</dbReference>
<dbReference type="PANTHER" id="PTHR34697">
    <property type="entry name" value="PHOSPHATIDYLGLYCEROL LYSYLTRANSFERASE"/>
    <property type="match status" value="1"/>
</dbReference>
<keyword evidence="5 6" id="KW-0472">Membrane</keyword>
<dbReference type="GO" id="GO:0055091">
    <property type="term" value="P:phospholipid homeostasis"/>
    <property type="evidence" value="ECO:0007669"/>
    <property type="project" value="TreeGrafter"/>
</dbReference>
<feature type="domain" description="Phosphatidylglycerol lysyltransferase C-terminal" evidence="7">
    <location>
        <begin position="142"/>
        <end position="438"/>
    </location>
</feature>
<evidence type="ECO:0000313" key="8">
    <source>
        <dbReference type="EMBL" id="SDO79459.1"/>
    </source>
</evidence>
<proteinExistence type="predicted"/>
<evidence type="ECO:0000256" key="4">
    <source>
        <dbReference type="ARBA" id="ARBA00022989"/>
    </source>
</evidence>
<dbReference type="AlphaFoldDB" id="A0A1H0MGB2"/>
<keyword evidence="3 6" id="KW-0812">Transmembrane</keyword>
<sequence length="464" mass="50692">MTDLEHIEPVAQQVLPSRDASDAGGRRWVWTGDAAAVAVLVIAALITVYSHRLTERHVERAWIFASVAALILLGRGIRLRRPFTARHVGLAAVGLVVAIAADATHFGLIGFVATVLVGFALVLPAPSRPDPAMLHFIIPLVDETPDDPLAPFVLHSRKSYFLNAAGTAAVGYRTRFGIAVVGGDPVGDTSAFASLIGEFTAFCRGNGWRVAVLGAGERCRDLWADRSGGGPGLRSVAFGREVVLDVQNFHLNGRQFRNLRQAVNRSHNAGVTTEVLAEADIDEPLRRELLAVADAVDRGDQRRGFSMILDRLLTGEIPGLWLVIARDRKGAVAGFQRYGTADGGREVSLDVPCRRPDAPNGTDERMAVDMVAWARQRGAVHLSLSFAAFPELFDDAARGRVRQALYRLVHLGDGLLELESLYTFLRKFHGLGQHRYVLFKRRAFIPSLAAMLSLEFGPHRRRRG</sequence>
<dbReference type="RefSeq" id="WP_090475827.1">
    <property type="nucleotide sequence ID" value="NZ_LT629710.1"/>
</dbReference>
<feature type="transmembrane region" description="Helical" evidence="6">
    <location>
        <begin position="90"/>
        <end position="123"/>
    </location>
</feature>
<evidence type="ECO:0000313" key="9">
    <source>
        <dbReference type="Proteomes" id="UP000198741"/>
    </source>
</evidence>
<evidence type="ECO:0000256" key="2">
    <source>
        <dbReference type="ARBA" id="ARBA00022475"/>
    </source>
</evidence>
<feature type="transmembrane region" description="Helical" evidence="6">
    <location>
        <begin position="28"/>
        <end position="49"/>
    </location>
</feature>
<evidence type="ECO:0000259" key="7">
    <source>
        <dbReference type="Pfam" id="PF09924"/>
    </source>
</evidence>
<dbReference type="Pfam" id="PF09924">
    <property type="entry name" value="LPG_synthase_C"/>
    <property type="match status" value="1"/>
</dbReference>
<dbReference type="InterPro" id="IPR051211">
    <property type="entry name" value="PG_lysyltransferase"/>
</dbReference>
<feature type="transmembrane region" description="Helical" evidence="6">
    <location>
        <begin position="61"/>
        <end position="78"/>
    </location>
</feature>
<keyword evidence="9" id="KW-1185">Reference proteome</keyword>
<gene>
    <name evidence="8" type="ORF">SAMN04515671_2007</name>
</gene>
<evidence type="ECO:0000256" key="1">
    <source>
        <dbReference type="ARBA" id="ARBA00004651"/>
    </source>
</evidence>
<dbReference type="GO" id="GO:0016755">
    <property type="term" value="F:aminoacyltransferase activity"/>
    <property type="evidence" value="ECO:0007669"/>
    <property type="project" value="TreeGrafter"/>
</dbReference>
<dbReference type="OrthoDB" id="9801152at2"/>
<evidence type="ECO:0000256" key="3">
    <source>
        <dbReference type="ARBA" id="ARBA00022692"/>
    </source>
</evidence>
<dbReference type="STRING" id="1090615.SAMN04515671_2007"/>
<accession>A0A1H0MGB2</accession>
<dbReference type="EMBL" id="LT629710">
    <property type="protein sequence ID" value="SDO79459.1"/>
    <property type="molecule type" value="Genomic_DNA"/>
</dbReference>
<keyword evidence="2" id="KW-1003">Cell membrane</keyword>
<dbReference type="PANTHER" id="PTHR34697:SF2">
    <property type="entry name" value="PHOSPHATIDYLGLYCEROL LYSYLTRANSFERASE"/>
    <property type="match status" value="1"/>
</dbReference>
<keyword evidence="4 6" id="KW-1133">Transmembrane helix</keyword>
<evidence type="ECO:0000256" key="5">
    <source>
        <dbReference type="ARBA" id="ARBA00023136"/>
    </source>
</evidence>
<organism evidence="8 9">
    <name type="scientific">Nakamurella panacisegetis</name>
    <dbReference type="NCBI Taxonomy" id="1090615"/>
    <lineage>
        <taxon>Bacteria</taxon>
        <taxon>Bacillati</taxon>
        <taxon>Actinomycetota</taxon>
        <taxon>Actinomycetes</taxon>
        <taxon>Nakamurellales</taxon>
        <taxon>Nakamurellaceae</taxon>
        <taxon>Nakamurella</taxon>
    </lineage>
</organism>
<protein>
    <submittedName>
        <fullName evidence="8">Lysylphosphatidylglycerol synthetase, C-terminal domain, DUF2156 family</fullName>
    </submittedName>
</protein>
<dbReference type="Proteomes" id="UP000198741">
    <property type="component" value="Chromosome I"/>
</dbReference>